<dbReference type="RefSeq" id="WP_343905103.1">
    <property type="nucleotide sequence ID" value="NZ_BAAAJE010000001.1"/>
</dbReference>
<name>A0ABN1U9H2_9ACTN</name>
<protein>
    <recommendedName>
        <fullName evidence="4">DUF222 domain-containing protein</fullName>
    </recommendedName>
</protein>
<organism evidence="2 3">
    <name type="scientific">Nocardioides aquiterrae</name>
    <dbReference type="NCBI Taxonomy" id="203799"/>
    <lineage>
        <taxon>Bacteria</taxon>
        <taxon>Bacillati</taxon>
        <taxon>Actinomycetota</taxon>
        <taxon>Actinomycetes</taxon>
        <taxon>Propionibacteriales</taxon>
        <taxon>Nocardioidaceae</taxon>
        <taxon>Nocardioides</taxon>
    </lineage>
</organism>
<keyword evidence="3" id="KW-1185">Reference proteome</keyword>
<comment type="caution">
    <text evidence="2">The sequence shown here is derived from an EMBL/GenBank/DDBJ whole genome shotgun (WGS) entry which is preliminary data.</text>
</comment>
<evidence type="ECO:0008006" key="4">
    <source>
        <dbReference type="Google" id="ProtNLM"/>
    </source>
</evidence>
<gene>
    <name evidence="2" type="ORF">GCM10009606_03530</name>
</gene>
<reference evidence="2 3" key="1">
    <citation type="journal article" date="2019" name="Int. J. Syst. Evol. Microbiol.">
        <title>The Global Catalogue of Microorganisms (GCM) 10K type strain sequencing project: providing services to taxonomists for standard genome sequencing and annotation.</title>
        <authorList>
            <consortium name="The Broad Institute Genomics Platform"/>
            <consortium name="The Broad Institute Genome Sequencing Center for Infectious Disease"/>
            <person name="Wu L."/>
            <person name="Ma J."/>
        </authorList>
    </citation>
    <scope>NUCLEOTIDE SEQUENCE [LARGE SCALE GENOMIC DNA]</scope>
    <source>
        <strain evidence="2 3">JCM 11813</strain>
    </source>
</reference>
<evidence type="ECO:0000256" key="1">
    <source>
        <dbReference type="SAM" id="MobiDB-lite"/>
    </source>
</evidence>
<feature type="region of interest" description="Disordered" evidence="1">
    <location>
        <begin position="213"/>
        <end position="239"/>
    </location>
</feature>
<dbReference type="EMBL" id="BAAAJE010000001">
    <property type="protein sequence ID" value="GAA1127168.1"/>
    <property type="molecule type" value="Genomic_DNA"/>
</dbReference>
<evidence type="ECO:0000313" key="2">
    <source>
        <dbReference type="EMBL" id="GAA1127168.1"/>
    </source>
</evidence>
<proteinExistence type="predicted"/>
<accession>A0ABN1U9H2</accession>
<dbReference type="Proteomes" id="UP001499979">
    <property type="component" value="Unassembled WGS sequence"/>
</dbReference>
<evidence type="ECO:0000313" key="3">
    <source>
        <dbReference type="Proteomes" id="UP001499979"/>
    </source>
</evidence>
<feature type="compositionally biased region" description="Basic and acidic residues" evidence="1">
    <location>
        <begin position="227"/>
        <end position="239"/>
    </location>
</feature>
<sequence length="239" mass="25501">MTDELTASALRTAWRAAEQSLYSLGGGDVDRYERAIKLVRGVVDALQDAHTTAELVERWSEARQVLETAVRCTGVELASLPAHQVAGAGFAMRHAALQAEEARRARLDLVSAARAEGADWVLLHESGDLLAGFADPYGSTRLHLESGLAIVAGVVPDPATGAAVHTLTVVRLDPESGDLVDGDPGLADIAYVDCASFRSGEIALRGMVEELASRSMSDSRRTNTTRDSIDTRHARKDSP</sequence>